<dbReference type="InterPro" id="IPR011042">
    <property type="entry name" value="6-blade_b-propeller_TolB-like"/>
</dbReference>
<keyword evidence="4" id="KW-1185">Reference proteome</keyword>
<dbReference type="SUPFAM" id="SSF69304">
    <property type="entry name" value="Tricorn protease N-terminal domain"/>
    <property type="match status" value="1"/>
</dbReference>
<dbReference type="Gene3D" id="2.130.10.10">
    <property type="entry name" value="YVTN repeat-like/Quinoprotein amine dehydrogenase"/>
    <property type="match status" value="1"/>
</dbReference>
<dbReference type="Gene3D" id="2.120.10.30">
    <property type="entry name" value="TolB, C-terminal domain"/>
    <property type="match status" value="2"/>
</dbReference>
<feature type="transmembrane region" description="Helical" evidence="2">
    <location>
        <begin position="312"/>
        <end position="332"/>
    </location>
</feature>
<proteinExistence type="inferred from homology"/>
<dbReference type="Pfam" id="PF07676">
    <property type="entry name" value="PD40"/>
    <property type="match status" value="3"/>
</dbReference>
<dbReference type="Proteomes" id="UP001056766">
    <property type="component" value="Unassembled WGS sequence"/>
</dbReference>
<dbReference type="PANTHER" id="PTHR36842">
    <property type="entry name" value="PROTEIN TOLB HOMOLOG"/>
    <property type="match status" value="1"/>
</dbReference>
<dbReference type="EMBL" id="JAGSOI010000031">
    <property type="protein sequence ID" value="MCM1987000.1"/>
    <property type="molecule type" value="Genomic_DNA"/>
</dbReference>
<sequence>MALLSLPLAGAVTVTDHYQLTEGVNQVAPAWSPDGDRIVYSSEQAIWTMNADGTDKKEAYDSIVWDGEPVFSTDGKHLYFASDHIRPFSAKFINIHVVDIDGLNRTQITKNADMRAPAVSPDGKRLAYLSKLTGNYDIWVMGINGSNNTQITETNINEGAPAWTPDGEQIVYSLDGDIWKVDTESKIPVILKDNEFNNYNPVFNPEGTRMAFLSDKEGSKDIWVMNADGTGMEQLTFSDQDEMDPAWSPDGKSIAYSSNKAGEFNIWKMELSITEPTIPREPRYIDEEYVVENKNPIIEKLEDFGSSSPLRLVIAAFILGAAIVIMMTKYFVKKL</sequence>
<comment type="caution">
    <text evidence="3">The sequence shown here is derived from an EMBL/GenBank/DDBJ whole genome shotgun (WGS) entry which is preliminary data.</text>
</comment>
<dbReference type="AlphaFoldDB" id="A0A9E4ZFL7"/>
<name>A0A9E4ZFL7_9EURY</name>
<keyword evidence="2" id="KW-1133">Transmembrane helix</keyword>
<dbReference type="PANTHER" id="PTHR36842:SF1">
    <property type="entry name" value="PROTEIN TOLB"/>
    <property type="match status" value="1"/>
</dbReference>
<organism evidence="3 4">
    <name type="scientific">Methanococcoides seepicolus</name>
    <dbReference type="NCBI Taxonomy" id="2828780"/>
    <lineage>
        <taxon>Archaea</taxon>
        <taxon>Methanobacteriati</taxon>
        <taxon>Methanobacteriota</taxon>
        <taxon>Stenosarchaea group</taxon>
        <taxon>Methanomicrobia</taxon>
        <taxon>Methanosarcinales</taxon>
        <taxon>Methanosarcinaceae</taxon>
        <taxon>Methanococcoides</taxon>
    </lineage>
</organism>
<evidence type="ECO:0000313" key="4">
    <source>
        <dbReference type="Proteomes" id="UP001056766"/>
    </source>
</evidence>
<dbReference type="InterPro" id="IPR011659">
    <property type="entry name" value="WD40"/>
</dbReference>
<keyword evidence="2" id="KW-0812">Transmembrane</keyword>
<protein>
    <submittedName>
        <fullName evidence="3">PD40 domain-containing protein</fullName>
    </submittedName>
</protein>
<evidence type="ECO:0000256" key="1">
    <source>
        <dbReference type="ARBA" id="ARBA00009820"/>
    </source>
</evidence>
<evidence type="ECO:0000256" key="2">
    <source>
        <dbReference type="SAM" id="Phobius"/>
    </source>
</evidence>
<reference evidence="3" key="2">
    <citation type="submission" date="2021-04" db="EMBL/GenBank/DDBJ databases">
        <authorList>
            <person name="Dong X."/>
        </authorList>
    </citation>
    <scope>NUCLEOTIDE SEQUENCE</scope>
    <source>
        <strain evidence="3">LLY</strain>
    </source>
</reference>
<gene>
    <name evidence="3" type="ORF">KDK67_08360</name>
</gene>
<evidence type="ECO:0000313" key="3">
    <source>
        <dbReference type="EMBL" id="MCM1987000.1"/>
    </source>
</evidence>
<comment type="similarity">
    <text evidence="1">Belongs to the TolB family.</text>
</comment>
<reference evidence="3" key="1">
    <citation type="journal article" date="2021" name="mSystems">
        <title>Bacteria and Archaea Synergistically Convert Glycine Betaine to Biogenic Methane in the Formosa Cold Seep of the South China Sea.</title>
        <authorList>
            <person name="Li L."/>
            <person name="Zhang W."/>
            <person name="Zhang S."/>
            <person name="Song L."/>
            <person name="Sun Q."/>
            <person name="Zhang H."/>
            <person name="Xiang H."/>
            <person name="Dong X."/>
        </authorList>
    </citation>
    <scope>NUCLEOTIDE SEQUENCE</scope>
    <source>
        <strain evidence="3">LLY</strain>
    </source>
</reference>
<keyword evidence="2" id="KW-0472">Membrane</keyword>
<dbReference type="InterPro" id="IPR015943">
    <property type="entry name" value="WD40/YVTN_repeat-like_dom_sf"/>
</dbReference>
<dbReference type="Pfam" id="PF26549">
    <property type="entry name" value="Tricorn_N"/>
    <property type="match status" value="1"/>
</dbReference>
<accession>A0A9E4ZFL7</accession>